<feature type="transmembrane region" description="Helical" evidence="1">
    <location>
        <begin position="80"/>
        <end position="106"/>
    </location>
</feature>
<keyword evidence="3" id="KW-1185">Reference proteome</keyword>
<keyword evidence="1" id="KW-1133">Transmembrane helix</keyword>
<evidence type="ECO:0000313" key="2">
    <source>
        <dbReference type="EMBL" id="ORZ17314.1"/>
    </source>
</evidence>
<keyword evidence="1" id="KW-0472">Membrane</keyword>
<accession>A0A1X2IJ56</accession>
<name>A0A1X2IJ56_9FUNG</name>
<dbReference type="AlphaFoldDB" id="A0A1X2IJ56"/>
<feature type="transmembrane region" description="Helical" evidence="1">
    <location>
        <begin position="50"/>
        <end position="68"/>
    </location>
</feature>
<comment type="caution">
    <text evidence="2">The sequence shown here is derived from an EMBL/GenBank/DDBJ whole genome shotgun (WGS) entry which is preliminary data.</text>
</comment>
<reference evidence="2 3" key="1">
    <citation type="submission" date="2016-07" db="EMBL/GenBank/DDBJ databases">
        <title>Pervasive Adenine N6-methylation of Active Genes in Fungi.</title>
        <authorList>
            <consortium name="DOE Joint Genome Institute"/>
            <person name="Mondo S.J."/>
            <person name="Dannebaum R.O."/>
            <person name="Kuo R.C."/>
            <person name="Labutti K."/>
            <person name="Haridas S."/>
            <person name="Kuo A."/>
            <person name="Salamov A."/>
            <person name="Ahrendt S.R."/>
            <person name="Lipzen A."/>
            <person name="Sullivan W."/>
            <person name="Andreopoulos W.B."/>
            <person name="Clum A."/>
            <person name="Lindquist E."/>
            <person name="Daum C."/>
            <person name="Ramamoorthy G.K."/>
            <person name="Gryganskyi A."/>
            <person name="Culley D."/>
            <person name="Magnuson J.K."/>
            <person name="James T.Y."/>
            <person name="O'Malley M.A."/>
            <person name="Stajich J.E."/>
            <person name="Spatafora J.W."/>
            <person name="Visel A."/>
            <person name="Grigoriev I.V."/>
        </authorList>
    </citation>
    <scope>NUCLEOTIDE SEQUENCE [LARGE SCALE GENOMIC DNA]</scope>
    <source>
        <strain evidence="2 3">NRRL 1336</strain>
    </source>
</reference>
<protein>
    <submittedName>
        <fullName evidence="2">Uncharacterized protein</fullName>
    </submittedName>
</protein>
<dbReference type="Proteomes" id="UP000193560">
    <property type="component" value="Unassembled WGS sequence"/>
</dbReference>
<gene>
    <name evidence="2" type="ORF">BCR42DRAFT_392092</name>
</gene>
<organism evidence="2 3">
    <name type="scientific">Absidia repens</name>
    <dbReference type="NCBI Taxonomy" id="90262"/>
    <lineage>
        <taxon>Eukaryota</taxon>
        <taxon>Fungi</taxon>
        <taxon>Fungi incertae sedis</taxon>
        <taxon>Mucoromycota</taxon>
        <taxon>Mucoromycotina</taxon>
        <taxon>Mucoromycetes</taxon>
        <taxon>Mucorales</taxon>
        <taxon>Cunninghamellaceae</taxon>
        <taxon>Absidia</taxon>
    </lineage>
</organism>
<evidence type="ECO:0000256" key="1">
    <source>
        <dbReference type="SAM" id="Phobius"/>
    </source>
</evidence>
<proteinExistence type="predicted"/>
<dbReference type="OrthoDB" id="10576837at2759"/>
<evidence type="ECO:0000313" key="3">
    <source>
        <dbReference type="Proteomes" id="UP000193560"/>
    </source>
</evidence>
<sequence>MPSSETLPFFQREKKFSSIITSNSNIRIAAEVQLPPYYEDGRMRYCATKFWEVFIFVAAMLFVSHLDPTERFCQSHTDSFILHGIAVFLVTYFVRIPLAMIIAAILSGRPRSFCQFFYQAYYRFLPQRTEDSLAKFILSED</sequence>
<keyword evidence="1" id="KW-0812">Transmembrane</keyword>
<dbReference type="EMBL" id="MCGE01000010">
    <property type="protein sequence ID" value="ORZ17314.1"/>
    <property type="molecule type" value="Genomic_DNA"/>
</dbReference>